<accession>X1KUR3</accession>
<evidence type="ECO:0008006" key="2">
    <source>
        <dbReference type="Google" id="ProtNLM"/>
    </source>
</evidence>
<name>X1KUR3_9ZZZZ</name>
<reference evidence="1" key="1">
    <citation type="journal article" date="2014" name="Front. Microbiol.">
        <title>High frequency of phylogenetically diverse reductive dehalogenase-homologous genes in deep subseafloor sedimentary metagenomes.</title>
        <authorList>
            <person name="Kawai M."/>
            <person name="Futagami T."/>
            <person name="Toyoda A."/>
            <person name="Takaki Y."/>
            <person name="Nishi S."/>
            <person name="Hori S."/>
            <person name="Arai W."/>
            <person name="Tsubouchi T."/>
            <person name="Morono Y."/>
            <person name="Uchiyama I."/>
            <person name="Ito T."/>
            <person name="Fujiyama A."/>
            <person name="Inagaki F."/>
            <person name="Takami H."/>
        </authorList>
    </citation>
    <scope>NUCLEOTIDE SEQUENCE</scope>
    <source>
        <strain evidence="1">Expedition CK06-06</strain>
    </source>
</reference>
<sequence>MKKYYWMSKPDETTEKRLNLIIKILGDGIRTVRNIAYKLYPNLHGKALDRKYNTTIKDLVKLRTSGRVRFEQIKEMRTRLSNPDGYQSLQDFMDRQEKEDLDLYYSLSIRPAHIKPFEVWYEKETVIDDFEGICMAYDVPSLTIRGKPQWSTIKKASDRLTDKHEILYFGDNDKIGHQIFETVQDYVHYLGCECSFLWCGITEEQEQKYEYLPKNARLDGLDNVDLHEIIKGSVLKYIDADKLKHIRKQQEKEKEDLKNYKLKVVKKSRD</sequence>
<proteinExistence type="predicted"/>
<evidence type="ECO:0000313" key="1">
    <source>
        <dbReference type="EMBL" id="GAH93899.1"/>
    </source>
</evidence>
<protein>
    <recommendedName>
        <fullName evidence="2">Wadjet protein JetD C-terminal domain-containing protein</fullName>
    </recommendedName>
</protein>
<comment type="caution">
    <text evidence="1">The sequence shown here is derived from an EMBL/GenBank/DDBJ whole genome shotgun (WGS) entry which is preliminary data.</text>
</comment>
<organism evidence="1">
    <name type="scientific">marine sediment metagenome</name>
    <dbReference type="NCBI Taxonomy" id="412755"/>
    <lineage>
        <taxon>unclassified sequences</taxon>
        <taxon>metagenomes</taxon>
        <taxon>ecological metagenomes</taxon>
    </lineage>
</organism>
<dbReference type="EMBL" id="BARV01000132">
    <property type="protein sequence ID" value="GAH93899.1"/>
    <property type="molecule type" value="Genomic_DNA"/>
</dbReference>
<gene>
    <name evidence="1" type="ORF">S06H3_00672</name>
</gene>
<dbReference type="AlphaFoldDB" id="X1KUR3"/>